<dbReference type="GO" id="GO:0046872">
    <property type="term" value="F:metal ion binding"/>
    <property type="evidence" value="ECO:0007669"/>
    <property type="project" value="UniProtKB-UniRule"/>
</dbReference>
<dbReference type="GO" id="GO:0004109">
    <property type="term" value="F:coproporphyrinogen oxidase activity"/>
    <property type="evidence" value="ECO:0007669"/>
    <property type="project" value="InterPro"/>
</dbReference>
<dbReference type="InterPro" id="IPR006638">
    <property type="entry name" value="Elp3/MiaA/NifB-like_rSAM"/>
</dbReference>
<organism evidence="12 13">
    <name type="scientific">Ketobacter alkanivorans</name>
    <dbReference type="NCBI Taxonomy" id="1917421"/>
    <lineage>
        <taxon>Bacteria</taxon>
        <taxon>Pseudomonadati</taxon>
        <taxon>Pseudomonadota</taxon>
        <taxon>Gammaproteobacteria</taxon>
        <taxon>Pseudomonadales</taxon>
        <taxon>Ketobacteraceae</taxon>
        <taxon>Ketobacter</taxon>
    </lineage>
</organism>
<dbReference type="InterPro" id="IPR034505">
    <property type="entry name" value="Coproporphyrinogen-III_oxidase"/>
</dbReference>
<dbReference type="AlphaFoldDB" id="A0A2K9LS29"/>
<dbReference type="InterPro" id="IPR007197">
    <property type="entry name" value="rSAM"/>
</dbReference>
<evidence type="ECO:0000256" key="7">
    <source>
        <dbReference type="ARBA" id="ARBA00023004"/>
    </source>
</evidence>
<comment type="similarity">
    <text evidence="2">Belongs to the anaerobic coproporphyrinogen-III oxidase family. HemW subfamily.</text>
</comment>
<name>A0A2K9LS29_9GAMM</name>
<evidence type="ECO:0000256" key="3">
    <source>
        <dbReference type="ARBA" id="ARBA00017228"/>
    </source>
</evidence>
<dbReference type="OrthoDB" id="9808022at2"/>
<keyword evidence="4 10" id="KW-0349">Heme</keyword>
<keyword evidence="7 10" id="KW-0408">Iron</keyword>
<evidence type="ECO:0000256" key="2">
    <source>
        <dbReference type="ARBA" id="ARBA00006100"/>
    </source>
</evidence>
<comment type="function">
    <text evidence="10">Probably acts as a heme chaperone, transferring heme to an unknown acceptor. Binds one molecule of heme per monomer, possibly covalently. Binds 1 [4Fe-4S] cluster. The cluster is coordinated with 3 cysteines and an exchangeable S-adenosyl-L-methionine.</text>
</comment>
<evidence type="ECO:0000256" key="1">
    <source>
        <dbReference type="ARBA" id="ARBA00001966"/>
    </source>
</evidence>
<dbReference type="GO" id="GO:0005737">
    <property type="term" value="C:cytoplasm"/>
    <property type="evidence" value="ECO:0007669"/>
    <property type="project" value="UniProtKB-SubCell"/>
</dbReference>
<dbReference type="InterPro" id="IPR010723">
    <property type="entry name" value="HemN_C"/>
</dbReference>
<keyword evidence="9 10" id="KW-0143">Chaperone</keyword>
<dbReference type="GO" id="GO:0051539">
    <property type="term" value="F:4 iron, 4 sulfur cluster binding"/>
    <property type="evidence" value="ECO:0007669"/>
    <property type="project" value="UniProtKB-UniRule"/>
</dbReference>
<dbReference type="Pfam" id="PF06969">
    <property type="entry name" value="HemN_C"/>
    <property type="match status" value="1"/>
</dbReference>
<evidence type="ECO:0000256" key="8">
    <source>
        <dbReference type="ARBA" id="ARBA00023014"/>
    </source>
</evidence>
<evidence type="ECO:0000256" key="9">
    <source>
        <dbReference type="ARBA" id="ARBA00023186"/>
    </source>
</evidence>
<keyword evidence="6 10" id="KW-0479">Metal-binding</keyword>
<gene>
    <name evidence="12" type="ORF">Kalk_12840</name>
</gene>
<dbReference type="InterPro" id="IPR058240">
    <property type="entry name" value="rSAM_sf"/>
</dbReference>
<dbReference type="NCBIfam" id="TIGR00539">
    <property type="entry name" value="hemN_rel"/>
    <property type="match status" value="1"/>
</dbReference>
<dbReference type="SFLD" id="SFLDF00288">
    <property type="entry name" value="HemN-like__clustered_with_nucl"/>
    <property type="match status" value="1"/>
</dbReference>
<evidence type="ECO:0000313" key="12">
    <source>
        <dbReference type="EMBL" id="AUM14941.1"/>
    </source>
</evidence>
<dbReference type="SFLD" id="SFLDG01065">
    <property type="entry name" value="anaerobic_coproporphyrinogen-I"/>
    <property type="match status" value="1"/>
</dbReference>
<evidence type="ECO:0000313" key="13">
    <source>
        <dbReference type="Proteomes" id="UP000235116"/>
    </source>
</evidence>
<dbReference type="Proteomes" id="UP000235116">
    <property type="component" value="Chromosome"/>
</dbReference>
<accession>A0A2K9LS29</accession>
<keyword evidence="13" id="KW-1185">Reference proteome</keyword>
<dbReference type="EMBL" id="CP022684">
    <property type="protein sequence ID" value="AUM14941.1"/>
    <property type="molecule type" value="Genomic_DNA"/>
</dbReference>
<dbReference type="SMART" id="SM00729">
    <property type="entry name" value="Elp3"/>
    <property type="match status" value="1"/>
</dbReference>
<proteinExistence type="inferred from homology"/>
<dbReference type="SFLD" id="SFLDS00029">
    <property type="entry name" value="Radical_SAM"/>
    <property type="match status" value="1"/>
</dbReference>
<keyword evidence="10" id="KW-0963">Cytoplasm</keyword>
<dbReference type="SFLD" id="SFLDG01082">
    <property type="entry name" value="B12-binding_domain_containing"/>
    <property type="match status" value="1"/>
</dbReference>
<reference evidence="13" key="1">
    <citation type="submission" date="2017-08" db="EMBL/GenBank/DDBJ databases">
        <title>Direct submision.</title>
        <authorList>
            <person name="Kim S.-J."/>
            <person name="Rhee S.-K."/>
        </authorList>
    </citation>
    <scope>NUCLEOTIDE SEQUENCE [LARGE SCALE GENOMIC DNA]</scope>
    <source>
        <strain evidence="13">GI5</strain>
    </source>
</reference>
<dbReference type="GO" id="GO:0006779">
    <property type="term" value="P:porphyrin-containing compound biosynthetic process"/>
    <property type="evidence" value="ECO:0007669"/>
    <property type="project" value="InterPro"/>
</dbReference>
<dbReference type="KEGG" id="kak:Kalk_12840"/>
<feature type="domain" description="Radical SAM core" evidence="11">
    <location>
        <begin position="1"/>
        <end position="232"/>
    </location>
</feature>
<dbReference type="InterPro" id="IPR004559">
    <property type="entry name" value="HemW-like"/>
</dbReference>
<keyword evidence="10" id="KW-0004">4Fe-4S</keyword>
<dbReference type="CDD" id="cd01335">
    <property type="entry name" value="Radical_SAM"/>
    <property type="match status" value="1"/>
</dbReference>
<sequence>MPLSLYIHVPWCVRKCPYCDFNSHESRHIPEAEYVAALLQDLQQDAALAQGREIKTIFIGGGTPSLFSAASYDHLLQQIHHIVPIARDAEITMEANPGTFEYEKFAGFRKAGINRLSIGVQSFAEDKLQALGRIHNRSEAINAIKAARDVGFEKLNIDLMHGLPGQTVSEALADLQQAVDLQPTHLSWYQLTIEPNTVFYSKPPTLPHDDDLGDIEDAGFALLEHNGFNRYETSAFALDGFQCEHNLNYWRFGDYLAIGAGAHGKITDTENKTITRYQKTRQPQDYLDNNKAFTAKQNIVESADLPFEFFMNSLRLHQPIEKTLFNERTFLPLSTVEPPVLQAIEKQLLSETDLHWQTTELGQRFLNTLLNLFH</sequence>
<dbReference type="PANTHER" id="PTHR13932">
    <property type="entry name" value="COPROPORPHYRINIGEN III OXIDASE"/>
    <property type="match status" value="1"/>
</dbReference>
<evidence type="ECO:0000256" key="6">
    <source>
        <dbReference type="ARBA" id="ARBA00022723"/>
    </source>
</evidence>
<protein>
    <recommendedName>
        <fullName evidence="3 10">Heme chaperone HemW</fullName>
    </recommendedName>
</protein>
<dbReference type="Pfam" id="PF04055">
    <property type="entry name" value="Radical_SAM"/>
    <property type="match status" value="1"/>
</dbReference>
<dbReference type="InterPro" id="IPR013785">
    <property type="entry name" value="Aldolase_TIM"/>
</dbReference>
<dbReference type="SUPFAM" id="SSF102114">
    <property type="entry name" value="Radical SAM enzymes"/>
    <property type="match status" value="1"/>
</dbReference>
<comment type="cofactor">
    <cofactor evidence="1">
        <name>[4Fe-4S] cluster</name>
        <dbReference type="ChEBI" id="CHEBI:49883"/>
    </cofactor>
</comment>
<evidence type="ECO:0000256" key="5">
    <source>
        <dbReference type="ARBA" id="ARBA00022691"/>
    </source>
</evidence>
<dbReference type="SFLD" id="SFLDF00562">
    <property type="entry name" value="HemN-like__clustered_with_heat"/>
    <property type="match status" value="1"/>
</dbReference>
<keyword evidence="5 10" id="KW-0949">S-adenosyl-L-methionine</keyword>
<evidence type="ECO:0000256" key="4">
    <source>
        <dbReference type="ARBA" id="ARBA00022617"/>
    </source>
</evidence>
<comment type="subcellular location">
    <subcellularLocation>
        <location evidence="10">Cytoplasm</location>
    </subcellularLocation>
</comment>
<keyword evidence="8 10" id="KW-0411">Iron-sulfur</keyword>
<evidence type="ECO:0000259" key="11">
    <source>
        <dbReference type="PROSITE" id="PS51918"/>
    </source>
</evidence>
<evidence type="ECO:0000256" key="10">
    <source>
        <dbReference type="RuleBase" id="RU364116"/>
    </source>
</evidence>
<dbReference type="PROSITE" id="PS51918">
    <property type="entry name" value="RADICAL_SAM"/>
    <property type="match status" value="1"/>
</dbReference>
<dbReference type="PANTHER" id="PTHR13932:SF5">
    <property type="entry name" value="RADICAL S-ADENOSYL METHIONINE DOMAIN-CONTAINING PROTEIN 1, MITOCHONDRIAL"/>
    <property type="match status" value="1"/>
</dbReference>
<dbReference type="Gene3D" id="3.20.20.70">
    <property type="entry name" value="Aldolase class I"/>
    <property type="match status" value="1"/>
</dbReference>